<comment type="caution">
    <text evidence="2">The sequence shown here is derived from an EMBL/GenBank/DDBJ whole genome shotgun (WGS) entry which is preliminary data.</text>
</comment>
<dbReference type="Gene3D" id="3.40.640.10">
    <property type="entry name" value="Type I PLP-dependent aspartate aminotransferase-like (Major domain)"/>
    <property type="match status" value="1"/>
</dbReference>
<dbReference type="Proteomes" id="UP001172159">
    <property type="component" value="Unassembled WGS sequence"/>
</dbReference>
<dbReference type="Gene3D" id="2.60.120.330">
    <property type="entry name" value="B-lactam Antibiotic, Isopenicillin N Synthase, Chain"/>
    <property type="match status" value="1"/>
</dbReference>
<dbReference type="SUPFAM" id="SSF51197">
    <property type="entry name" value="Clavaminate synthase-like"/>
    <property type="match status" value="1"/>
</dbReference>
<dbReference type="SUPFAM" id="SSF53383">
    <property type="entry name" value="PLP-dependent transferases"/>
    <property type="match status" value="1"/>
</dbReference>
<dbReference type="EMBL" id="JAUKTV010000016">
    <property type="protein sequence ID" value="KAK0712186.1"/>
    <property type="molecule type" value="Genomic_DNA"/>
</dbReference>
<gene>
    <name evidence="2" type="ORF">B0T21DRAFT_454728</name>
</gene>
<proteinExistence type="predicted"/>
<name>A0AA40AAB0_9PEZI</name>
<dbReference type="InterPro" id="IPR044861">
    <property type="entry name" value="IPNS-like_FE2OG_OXY"/>
</dbReference>
<dbReference type="AlphaFoldDB" id="A0AA40AAB0"/>
<dbReference type="InterPro" id="IPR005123">
    <property type="entry name" value="Oxoglu/Fe-dep_dioxygenase_dom"/>
</dbReference>
<evidence type="ECO:0000313" key="2">
    <source>
        <dbReference type="EMBL" id="KAK0712186.1"/>
    </source>
</evidence>
<feature type="domain" description="Fe2OG dioxygenase" evidence="1">
    <location>
        <begin position="142"/>
        <end position="260"/>
    </location>
</feature>
<dbReference type="GO" id="GO:0047536">
    <property type="term" value="F:2-aminoadipate transaminase activity"/>
    <property type="evidence" value="ECO:0007669"/>
    <property type="project" value="TreeGrafter"/>
</dbReference>
<protein>
    <recommendedName>
        <fullName evidence="1">Fe2OG dioxygenase domain-containing protein</fullName>
    </recommendedName>
</protein>
<dbReference type="Pfam" id="PF03171">
    <property type="entry name" value="2OG-FeII_Oxy"/>
    <property type="match status" value="1"/>
</dbReference>
<sequence length="530" mass="59093">MGPQQQVTQVPVLSLNNIYEGTEDQELLEACMSAGIFYLTLPPEASDYWSWKYKPRGHAIVDEFGTLDQNEFFNISKTTALVDNCSEYQALGLLDAETAENLSNFISSSHDILIIILSRLSIALRLNPENNLATLHRKTANSGDHLRIVKYKEVFSSPPRDPHVHVMLIPHTDFGTLTLIHSEQEGLEFFDAISGEWHPVAPKPGNALVIVGDCLVKFTNGLFRSCLHRVTYTDSLGGVAKAGNTRSIEDKYSLGYFLRPEDDVVLRPVRSPLLNPAEQEAEAPMRSDEWIRRRVAASTAKDKFFSGDLMPAERIKFIPLSSALHAPWLLSRSVVGWSPTLFLVSVGAISIRRFFRVGLHDAPSLLSLPPTCRPQKPPHFVHGNGCDWPEKYPINLQRGWPNPSLIPVQQLHDAASTILSDTSAARDVMQYHPPGGYPPMLQGLARLLSSFYPRPGGISPSRLMITGGASAGLVNMIQRFTDPNWTHAVWMVAPTYFLACRMFEDVGFRGKLRSVPEDSEEVSVEYLKTY</sequence>
<dbReference type="PANTHER" id="PTHR42858:SF1">
    <property type="entry name" value="LD15494P"/>
    <property type="match status" value="1"/>
</dbReference>
<dbReference type="InterPro" id="IPR015424">
    <property type="entry name" value="PyrdxlP-dep_Trfase"/>
</dbReference>
<dbReference type="InterPro" id="IPR015422">
    <property type="entry name" value="PyrdxlP-dep_Trfase_small"/>
</dbReference>
<evidence type="ECO:0000259" key="1">
    <source>
        <dbReference type="PROSITE" id="PS51471"/>
    </source>
</evidence>
<accession>A0AA40AAB0</accession>
<dbReference type="InterPro" id="IPR015421">
    <property type="entry name" value="PyrdxlP-dep_Trfase_major"/>
</dbReference>
<dbReference type="Gene3D" id="3.90.1150.10">
    <property type="entry name" value="Aspartate Aminotransferase, domain 1"/>
    <property type="match status" value="1"/>
</dbReference>
<dbReference type="PROSITE" id="PS51471">
    <property type="entry name" value="FE2OG_OXY"/>
    <property type="match status" value="1"/>
</dbReference>
<keyword evidence="3" id="KW-1185">Reference proteome</keyword>
<organism evidence="2 3">
    <name type="scientific">Apiosordaria backusii</name>
    <dbReference type="NCBI Taxonomy" id="314023"/>
    <lineage>
        <taxon>Eukaryota</taxon>
        <taxon>Fungi</taxon>
        <taxon>Dikarya</taxon>
        <taxon>Ascomycota</taxon>
        <taxon>Pezizomycotina</taxon>
        <taxon>Sordariomycetes</taxon>
        <taxon>Sordariomycetidae</taxon>
        <taxon>Sordariales</taxon>
        <taxon>Lasiosphaeriaceae</taxon>
        <taxon>Apiosordaria</taxon>
    </lineage>
</organism>
<dbReference type="PANTHER" id="PTHR42858">
    <property type="entry name" value="AMINOTRANSFERASE"/>
    <property type="match status" value="1"/>
</dbReference>
<dbReference type="InterPro" id="IPR027443">
    <property type="entry name" value="IPNS-like_sf"/>
</dbReference>
<evidence type="ECO:0000313" key="3">
    <source>
        <dbReference type="Proteomes" id="UP001172159"/>
    </source>
</evidence>
<reference evidence="2" key="1">
    <citation type="submission" date="2023-06" db="EMBL/GenBank/DDBJ databases">
        <title>Genome-scale phylogeny and comparative genomics of the fungal order Sordariales.</title>
        <authorList>
            <consortium name="Lawrence Berkeley National Laboratory"/>
            <person name="Hensen N."/>
            <person name="Bonometti L."/>
            <person name="Westerberg I."/>
            <person name="Brannstrom I.O."/>
            <person name="Guillou S."/>
            <person name="Cros-Aarteil S."/>
            <person name="Calhoun S."/>
            <person name="Haridas S."/>
            <person name="Kuo A."/>
            <person name="Mondo S."/>
            <person name="Pangilinan J."/>
            <person name="Riley R."/>
            <person name="Labutti K."/>
            <person name="Andreopoulos B."/>
            <person name="Lipzen A."/>
            <person name="Chen C."/>
            <person name="Yanf M."/>
            <person name="Daum C."/>
            <person name="Ng V."/>
            <person name="Clum A."/>
            <person name="Steindorff A."/>
            <person name="Ohm R."/>
            <person name="Martin F."/>
            <person name="Silar P."/>
            <person name="Natvig D."/>
            <person name="Lalanne C."/>
            <person name="Gautier V."/>
            <person name="Ament-Velasquez S.L."/>
            <person name="Kruys A."/>
            <person name="Hutchinson M.I."/>
            <person name="Powell A.J."/>
            <person name="Barry K."/>
            <person name="Miller A.N."/>
            <person name="Grigoriev I.V."/>
            <person name="Debuchy R."/>
            <person name="Gladieux P."/>
            <person name="Thoren M.H."/>
            <person name="Johannesson H."/>
        </authorList>
    </citation>
    <scope>NUCLEOTIDE SEQUENCE</scope>
    <source>
        <strain evidence="2">CBS 540.89</strain>
    </source>
</reference>